<name>A0A6J6FG77_9ZZZZ</name>
<dbReference type="CDD" id="cd04333">
    <property type="entry name" value="ProX_deacylase"/>
    <property type="match status" value="1"/>
</dbReference>
<dbReference type="AlphaFoldDB" id="A0A6J6FG77"/>
<gene>
    <name evidence="2" type="ORF">UFOPK1788_00345</name>
</gene>
<protein>
    <submittedName>
        <fullName evidence="2">Unannotated protein</fullName>
    </submittedName>
</protein>
<dbReference type="SUPFAM" id="SSF55826">
    <property type="entry name" value="YbaK/ProRS associated domain"/>
    <property type="match status" value="1"/>
</dbReference>
<sequence length="164" mass="17144">MGWKTITDLHPNGVKVRDALLDAGVDTEIVETEESSPTAVRAAEQLGIAVGQIANSLVFSADGSPVLILASGAHKVDTELIATFLGAQAVHRPDADFVREHTGQPIGGVAPLGHPAPIRTIVDEALAQYDAVWAAGGHPHYVFPTTFDELVRITGGTPLAVGVR</sequence>
<accession>A0A6J6FG77</accession>
<dbReference type="InterPro" id="IPR036754">
    <property type="entry name" value="YbaK/aa-tRNA-synt-asso_dom_sf"/>
</dbReference>
<dbReference type="Pfam" id="PF04073">
    <property type="entry name" value="tRNA_edit"/>
    <property type="match status" value="1"/>
</dbReference>
<reference evidence="2" key="1">
    <citation type="submission" date="2020-05" db="EMBL/GenBank/DDBJ databases">
        <authorList>
            <person name="Chiriac C."/>
            <person name="Salcher M."/>
            <person name="Ghai R."/>
            <person name="Kavagutti S V."/>
        </authorList>
    </citation>
    <scope>NUCLEOTIDE SEQUENCE</scope>
</reference>
<dbReference type="PANTHER" id="PTHR30411:SF1">
    <property type="entry name" value="CYTOPLASMIC PROTEIN"/>
    <property type="match status" value="1"/>
</dbReference>
<evidence type="ECO:0000313" key="2">
    <source>
        <dbReference type="EMBL" id="CAB4587882.1"/>
    </source>
</evidence>
<dbReference type="InterPro" id="IPR007214">
    <property type="entry name" value="YbaK/aa-tRNA-synth-assoc-dom"/>
</dbReference>
<dbReference type="EMBL" id="CAEZUE010000029">
    <property type="protein sequence ID" value="CAB4587882.1"/>
    <property type="molecule type" value="Genomic_DNA"/>
</dbReference>
<organism evidence="2">
    <name type="scientific">freshwater metagenome</name>
    <dbReference type="NCBI Taxonomy" id="449393"/>
    <lineage>
        <taxon>unclassified sequences</taxon>
        <taxon>metagenomes</taxon>
        <taxon>ecological metagenomes</taxon>
    </lineage>
</organism>
<dbReference type="Gene3D" id="3.90.960.10">
    <property type="entry name" value="YbaK/aminoacyl-tRNA synthetase-associated domain"/>
    <property type="match status" value="1"/>
</dbReference>
<feature type="domain" description="YbaK/aminoacyl-tRNA synthetase-associated" evidence="1">
    <location>
        <begin position="34"/>
        <end position="152"/>
    </location>
</feature>
<dbReference type="GO" id="GO:0002161">
    <property type="term" value="F:aminoacyl-tRNA deacylase activity"/>
    <property type="evidence" value="ECO:0007669"/>
    <property type="project" value="InterPro"/>
</dbReference>
<evidence type="ECO:0000259" key="1">
    <source>
        <dbReference type="Pfam" id="PF04073"/>
    </source>
</evidence>
<proteinExistence type="predicted"/>
<dbReference type="PANTHER" id="PTHR30411">
    <property type="entry name" value="CYTOPLASMIC PROTEIN"/>
    <property type="match status" value="1"/>
</dbReference>